<dbReference type="GO" id="GO:0016020">
    <property type="term" value="C:membrane"/>
    <property type="evidence" value="ECO:0007669"/>
    <property type="project" value="TreeGrafter"/>
</dbReference>
<organism evidence="2 3">
    <name type="scientific">Dimorphilus gyrociliatus</name>
    <dbReference type="NCBI Taxonomy" id="2664684"/>
    <lineage>
        <taxon>Eukaryota</taxon>
        <taxon>Metazoa</taxon>
        <taxon>Spiralia</taxon>
        <taxon>Lophotrochozoa</taxon>
        <taxon>Annelida</taxon>
        <taxon>Polychaeta</taxon>
        <taxon>Polychaeta incertae sedis</taxon>
        <taxon>Dinophilidae</taxon>
        <taxon>Dimorphilus</taxon>
    </lineage>
</organism>
<keyword evidence="1" id="KW-0812">Transmembrane</keyword>
<dbReference type="Proteomes" id="UP000549394">
    <property type="component" value="Unassembled WGS sequence"/>
</dbReference>
<keyword evidence="1" id="KW-1133">Transmembrane helix</keyword>
<evidence type="ECO:0000313" key="2">
    <source>
        <dbReference type="EMBL" id="CAD5121890.1"/>
    </source>
</evidence>
<dbReference type="PANTHER" id="PTHR32251">
    <property type="entry name" value="3-OXO-5-ALPHA-STEROID 4-DEHYDROGENASE"/>
    <property type="match status" value="1"/>
</dbReference>
<dbReference type="Gene3D" id="1.20.120.1630">
    <property type="match status" value="1"/>
</dbReference>
<feature type="transmembrane region" description="Helical" evidence="1">
    <location>
        <begin position="6"/>
        <end position="26"/>
    </location>
</feature>
<evidence type="ECO:0000313" key="3">
    <source>
        <dbReference type="Proteomes" id="UP000549394"/>
    </source>
</evidence>
<dbReference type="PANTHER" id="PTHR32251:SF17">
    <property type="entry name" value="STEROID 5-ALPHA REDUCTASE C-TERMINAL DOMAIN-CONTAINING PROTEIN"/>
    <property type="match status" value="1"/>
</dbReference>
<feature type="transmembrane region" description="Helical" evidence="1">
    <location>
        <begin position="206"/>
        <end position="227"/>
    </location>
</feature>
<feature type="transmembrane region" description="Helical" evidence="1">
    <location>
        <begin position="31"/>
        <end position="48"/>
    </location>
</feature>
<feature type="transmembrane region" description="Helical" evidence="1">
    <location>
        <begin position="99"/>
        <end position="118"/>
    </location>
</feature>
<keyword evidence="3" id="KW-1185">Reference proteome</keyword>
<dbReference type="OrthoDB" id="67965at2759"/>
<reference evidence="2 3" key="1">
    <citation type="submission" date="2020-08" db="EMBL/GenBank/DDBJ databases">
        <authorList>
            <person name="Hejnol A."/>
        </authorList>
    </citation>
    <scope>NUCLEOTIDE SEQUENCE [LARGE SCALE GENOMIC DNA]</scope>
</reference>
<name>A0A7I8VZX4_9ANNE</name>
<feature type="transmembrane region" description="Helical" evidence="1">
    <location>
        <begin position="130"/>
        <end position="151"/>
    </location>
</feature>
<proteinExistence type="predicted"/>
<protein>
    <submittedName>
        <fullName evidence="2">DgyrCDS10349</fullName>
    </submittedName>
</protein>
<evidence type="ECO:0000256" key="1">
    <source>
        <dbReference type="SAM" id="Phobius"/>
    </source>
</evidence>
<dbReference type="InterPro" id="IPR010721">
    <property type="entry name" value="UstE-like"/>
</dbReference>
<feature type="transmembrane region" description="Helical" evidence="1">
    <location>
        <begin position="60"/>
        <end position="78"/>
    </location>
</feature>
<keyword evidence="1" id="KW-0472">Membrane</keyword>
<gene>
    <name evidence="2" type="ORF">DGYR_LOCUS9784</name>
</gene>
<comment type="caution">
    <text evidence="2">The sequence shown here is derived from an EMBL/GenBank/DDBJ whole genome shotgun (WGS) entry which is preliminary data.</text>
</comment>
<accession>A0A7I8VZX4</accession>
<dbReference type="AlphaFoldDB" id="A0A7I8VZX4"/>
<dbReference type="EMBL" id="CAJFCJ010000015">
    <property type="protein sequence ID" value="CAD5121890.1"/>
    <property type="molecule type" value="Genomic_DNA"/>
</dbReference>
<sequence>MSGTLMFLLSIDFGLQAVGCIFSILLKTEKLFDLCGAITNFLLVYISLQENEEPSLRQNILSFMAMLWALRLGLFLFFRVLKSEDRRFKHAKQNPKRMAVFWTIQGIWCFVTLLPTILLNLKENDELRPITGSDIAGFVMFIFGFVFESLADYQKTVFRNDPRNKNKFINVGLWSVIRHPNYLGEIVIWCGAYVCASTSFRGLEGISVLSPILVAILLTKVSGIPLLEKQGWKKWGTNSDYIAYMKNTKRLVPRLW</sequence>
<dbReference type="PROSITE" id="PS50244">
    <property type="entry name" value="S5A_REDUCTASE"/>
    <property type="match status" value="1"/>
</dbReference>
<dbReference type="Pfam" id="PF06966">
    <property type="entry name" value="DUF1295"/>
    <property type="match status" value="1"/>
</dbReference>